<feature type="domain" description="FCP1 homology" evidence="3">
    <location>
        <begin position="55"/>
        <end position="242"/>
    </location>
</feature>
<protein>
    <recommendedName>
        <fullName evidence="1">Mitochondrial import inner membrane translocase subunit TIM50</fullName>
    </recommendedName>
</protein>
<dbReference type="Gene3D" id="3.40.50.1000">
    <property type="entry name" value="HAD superfamily/HAD-like"/>
    <property type="match status" value="1"/>
</dbReference>
<dbReference type="PROSITE" id="PS50969">
    <property type="entry name" value="FCP1"/>
    <property type="match status" value="1"/>
</dbReference>
<keyword evidence="1" id="KW-0496">Mitochondrion</keyword>
<proteinExistence type="inferred from homology"/>
<feature type="region of interest" description="Disordered" evidence="2">
    <location>
        <begin position="167"/>
        <end position="189"/>
    </location>
</feature>
<gene>
    <name evidence="4" type="ORF">BGW38_004553</name>
</gene>
<dbReference type="InterPro" id="IPR050365">
    <property type="entry name" value="TIM50"/>
</dbReference>
<dbReference type="AlphaFoldDB" id="A0A9P6KBY5"/>
<evidence type="ECO:0000313" key="4">
    <source>
        <dbReference type="EMBL" id="KAF9579263.1"/>
    </source>
</evidence>
<comment type="subunit">
    <text evidence="1">Component of the TIM23 complex.</text>
</comment>
<comment type="caution">
    <text evidence="4">The sequence shown here is derived from an EMBL/GenBank/DDBJ whole genome shotgun (WGS) entry which is preliminary data.</text>
</comment>
<sequence>MTEKTGDAPDGAAAIGDSKRTYYDRSTSTFLPLAPIRSVAPAYISKANETPVLLSEPRKLLVILDLNGTVLHRDGAPKRTITPRPYLDDLLRYLFVSCRVMVWSSARPESVSAMLKRCFGAMQFRLDRVWSRDHFKLHEIDYQRKVLTLKDLEEVWEVYANEDQEKEASSLAHESNKGGRGTGPRASQGVFDQTNTILIDDSVHKTQLQPFNRLVLPNFHRERAQSGNDVELLKVMKYIEQLTRQQNVSSFVRLHPFESENDEYASESFVSETTTHFQDYINNEKKDRIRLRRIWRKERQRAREGLLPSRETEAEPTIDEQ</sequence>
<accession>A0A9P6KBY5</accession>
<evidence type="ECO:0000259" key="3">
    <source>
        <dbReference type="PROSITE" id="PS50969"/>
    </source>
</evidence>
<reference evidence="4" key="1">
    <citation type="journal article" date="2020" name="Fungal Divers.">
        <title>Resolving the Mortierellaceae phylogeny through synthesis of multi-gene phylogenetics and phylogenomics.</title>
        <authorList>
            <person name="Vandepol N."/>
            <person name="Liber J."/>
            <person name="Desiro A."/>
            <person name="Na H."/>
            <person name="Kennedy M."/>
            <person name="Barry K."/>
            <person name="Grigoriev I.V."/>
            <person name="Miller A.N."/>
            <person name="O'Donnell K."/>
            <person name="Stajich J.E."/>
            <person name="Bonito G."/>
        </authorList>
    </citation>
    <scope>NUCLEOTIDE SEQUENCE</scope>
    <source>
        <strain evidence="4">KOD1015</strain>
    </source>
</reference>
<feature type="region of interest" description="Disordered" evidence="2">
    <location>
        <begin position="300"/>
        <end position="321"/>
    </location>
</feature>
<dbReference type="Proteomes" id="UP000780801">
    <property type="component" value="Unassembled WGS sequence"/>
</dbReference>
<keyword evidence="1" id="KW-0811">Translocation</keyword>
<keyword evidence="5" id="KW-1185">Reference proteome</keyword>
<dbReference type="OrthoDB" id="1711508at2759"/>
<dbReference type="Pfam" id="PF03031">
    <property type="entry name" value="NIF"/>
    <property type="match status" value="1"/>
</dbReference>
<evidence type="ECO:0000256" key="1">
    <source>
        <dbReference type="RuleBase" id="RU365079"/>
    </source>
</evidence>
<comment type="function">
    <text evidence="1">Essential component of the TIM23 complex, a complex that mediates the translocation of transit peptide-containing proteins across the mitochondrial inner membrane.</text>
</comment>
<dbReference type="InterPro" id="IPR023214">
    <property type="entry name" value="HAD_sf"/>
</dbReference>
<dbReference type="PANTHER" id="PTHR12210">
    <property type="entry name" value="DULLARD PROTEIN PHOSPHATASE"/>
    <property type="match status" value="1"/>
</dbReference>
<dbReference type="InterPro" id="IPR004274">
    <property type="entry name" value="FCP1_dom"/>
</dbReference>
<keyword evidence="1" id="KW-0653">Protein transport</keyword>
<dbReference type="SMART" id="SM00577">
    <property type="entry name" value="CPDc"/>
    <property type="match status" value="1"/>
</dbReference>
<evidence type="ECO:0000313" key="5">
    <source>
        <dbReference type="Proteomes" id="UP000780801"/>
    </source>
</evidence>
<dbReference type="GO" id="GO:0005744">
    <property type="term" value="C:TIM23 mitochondrial import inner membrane translocase complex"/>
    <property type="evidence" value="ECO:0007669"/>
    <property type="project" value="UniProtKB-UniRule"/>
</dbReference>
<comment type="similarity">
    <text evidence="1">Belongs to the TIM50 family.</text>
</comment>
<evidence type="ECO:0000256" key="2">
    <source>
        <dbReference type="SAM" id="MobiDB-lite"/>
    </source>
</evidence>
<dbReference type="InterPro" id="IPR036412">
    <property type="entry name" value="HAD-like_sf"/>
</dbReference>
<comment type="subcellular location">
    <subcellularLocation>
        <location evidence="1">Mitochondrion inner membrane</location>
        <topology evidence="1">Single-pass membrane protein</topology>
    </subcellularLocation>
</comment>
<dbReference type="GO" id="GO:0015031">
    <property type="term" value="P:protein transport"/>
    <property type="evidence" value="ECO:0007669"/>
    <property type="project" value="UniProtKB-KW"/>
</dbReference>
<name>A0A9P6KBY5_9FUNG</name>
<dbReference type="SUPFAM" id="SSF56784">
    <property type="entry name" value="HAD-like"/>
    <property type="match status" value="1"/>
</dbReference>
<keyword evidence="1" id="KW-0813">Transport</keyword>
<organism evidence="4 5">
    <name type="scientific">Lunasporangiospora selenospora</name>
    <dbReference type="NCBI Taxonomy" id="979761"/>
    <lineage>
        <taxon>Eukaryota</taxon>
        <taxon>Fungi</taxon>
        <taxon>Fungi incertae sedis</taxon>
        <taxon>Mucoromycota</taxon>
        <taxon>Mortierellomycotina</taxon>
        <taxon>Mortierellomycetes</taxon>
        <taxon>Mortierellales</taxon>
        <taxon>Mortierellaceae</taxon>
        <taxon>Lunasporangiospora</taxon>
    </lineage>
</organism>
<dbReference type="EMBL" id="JAABOA010002906">
    <property type="protein sequence ID" value="KAF9579263.1"/>
    <property type="molecule type" value="Genomic_DNA"/>
</dbReference>
<keyword evidence="1" id="KW-0809">Transit peptide</keyword>